<dbReference type="eggNOG" id="KOG0017">
    <property type="taxonomic scope" value="Eukaryota"/>
</dbReference>
<feature type="region of interest" description="Disordered" evidence="1">
    <location>
        <begin position="113"/>
        <end position="152"/>
    </location>
</feature>
<dbReference type="KEGG" id="nnu:104595868"/>
<proteinExistence type="predicted"/>
<feature type="domain" description="GAG-pre-integrase" evidence="2">
    <location>
        <begin position="182"/>
        <end position="236"/>
    </location>
</feature>
<sequence length="279" mass="31149">MADREKEKLHQFLMGLNDNYNTLRTNFLGFEPLPSLNKTYSLILQEERHQTLMSLRGPVNPEAVALNASSQTNNRGNSGASSNTTLGRSKYRCDYYKRQGHTKDRCYELNGYPAGWEKGHSNRRSEKKTSQPAKQDSDHRTNAPVTCAAASESSSTVTGSPLVGLSMQQYQQLLSLLNQDSSEAVAAPTSVSITGDSYDLWHRRLGHTPGQRLSLITGLPSAKRDHCCDACHRAKQVRLPFPISTSCSSTPFELLHCDIWGGYKTPLSFWSTFLSYHCR</sequence>
<dbReference type="InParanoid" id="A0A1U8A0L7"/>
<evidence type="ECO:0000259" key="2">
    <source>
        <dbReference type="Pfam" id="PF13976"/>
    </source>
</evidence>
<dbReference type="GeneID" id="104595868"/>
<dbReference type="OMA" id="GHIQARC"/>
<keyword evidence="3" id="KW-1185">Reference proteome</keyword>
<dbReference type="Pfam" id="PF13976">
    <property type="entry name" value="gag_pre-integrs"/>
    <property type="match status" value="1"/>
</dbReference>
<dbReference type="OrthoDB" id="5544992at2759"/>
<protein>
    <submittedName>
        <fullName evidence="4">Uncharacterized protein LOC104595868</fullName>
    </submittedName>
</protein>
<dbReference type="RefSeq" id="XP_010255108.1">
    <property type="nucleotide sequence ID" value="XM_010256806.2"/>
</dbReference>
<accession>A0A1U8A0L7</accession>
<evidence type="ECO:0000313" key="3">
    <source>
        <dbReference type="Proteomes" id="UP000189703"/>
    </source>
</evidence>
<dbReference type="InterPro" id="IPR025724">
    <property type="entry name" value="GAG-pre-integrase_dom"/>
</dbReference>
<feature type="compositionally biased region" description="Basic and acidic residues" evidence="1">
    <location>
        <begin position="117"/>
        <end position="141"/>
    </location>
</feature>
<evidence type="ECO:0000313" key="4">
    <source>
        <dbReference type="RefSeq" id="XP_010255108.1"/>
    </source>
</evidence>
<gene>
    <name evidence="4" type="primary">LOC104595868</name>
</gene>
<reference evidence="4" key="1">
    <citation type="submission" date="2025-08" db="UniProtKB">
        <authorList>
            <consortium name="RefSeq"/>
        </authorList>
    </citation>
    <scope>IDENTIFICATION</scope>
</reference>
<evidence type="ECO:0000256" key="1">
    <source>
        <dbReference type="SAM" id="MobiDB-lite"/>
    </source>
</evidence>
<dbReference type="Proteomes" id="UP000189703">
    <property type="component" value="Unplaced"/>
</dbReference>
<name>A0A1U8A0L7_NELNU</name>
<dbReference type="PANTHER" id="PTHR34222">
    <property type="entry name" value="GAG_PRE-INTEGRS DOMAIN-CONTAINING PROTEIN"/>
    <property type="match status" value="1"/>
</dbReference>
<dbReference type="PANTHER" id="PTHR34222:SF33">
    <property type="entry name" value="RETROTRANSPOSON GAG DOMAIN-CONTAINING PROTEIN"/>
    <property type="match status" value="1"/>
</dbReference>
<organism evidence="3 4">
    <name type="scientific">Nelumbo nucifera</name>
    <name type="common">Sacred lotus</name>
    <dbReference type="NCBI Taxonomy" id="4432"/>
    <lineage>
        <taxon>Eukaryota</taxon>
        <taxon>Viridiplantae</taxon>
        <taxon>Streptophyta</taxon>
        <taxon>Embryophyta</taxon>
        <taxon>Tracheophyta</taxon>
        <taxon>Spermatophyta</taxon>
        <taxon>Magnoliopsida</taxon>
        <taxon>Proteales</taxon>
        <taxon>Nelumbonaceae</taxon>
        <taxon>Nelumbo</taxon>
    </lineage>
</organism>
<dbReference type="AlphaFoldDB" id="A0A1U8A0L7"/>